<feature type="transmembrane region" description="Helical" evidence="10">
    <location>
        <begin position="338"/>
        <end position="360"/>
    </location>
</feature>
<evidence type="ECO:0000313" key="12">
    <source>
        <dbReference type="EMBL" id="CEF64330.1"/>
    </source>
</evidence>
<dbReference type="WBParaSite" id="SRAE_1000258500.1">
    <property type="protein sequence ID" value="SRAE_1000258500.1"/>
    <property type="gene ID" value="WBGene00259200"/>
</dbReference>
<evidence type="ECO:0000256" key="9">
    <source>
        <dbReference type="SAM" id="MobiDB-lite"/>
    </source>
</evidence>
<comment type="subcellular location">
    <subcellularLocation>
        <location evidence="1">Membrane</location>
        <topology evidence="1">Multi-pass membrane protein</topology>
    </subcellularLocation>
</comment>
<feature type="transmembrane region" description="Helical" evidence="10">
    <location>
        <begin position="234"/>
        <end position="253"/>
    </location>
</feature>
<dbReference type="AlphaFoldDB" id="A0A090LA03"/>
<dbReference type="Proteomes" id="UP000035682">
    <property type="component" value="Unplaced"/>
</dbReference>
<accession>A0A090LA03</accession>
<protein>
    <submittedName>
        <fullName evidence="12 14">SLC41 divalent cation transporters, integral membrane domain-containing protein</fullName>
    </submittedName>
</protein>
<reference evidence="14" key="2">
    <citation type="submission" date="2020-12" db="UniProtKB">
        <authorList>
            <consortium name="WormBaseParasite"/>
        </authorList>
    </citation>
    <scope>IDENTIFICATION</scope>
</reference>
<feature type="transmembrane region" description="Helical" evidence="10">
    <location>
        <begin position="265"/>
        <end position="287"/>
    </location>
</feature>
<dbReference type="GO" id="GO:0005886">
    <property type="term" value="C:plasma membrane"/>
    <property type="evidence" value="ECO:0007669"/>
    <property type="project" value="TreeGrafter"/>
</dbReference>
<dbReference type="PANTHER" id="PTHR16228:SF21">
    <property type="entry name" value="SLC41A_MGTE INTEGRAL MEMBRANE DOMAIN-CONTAINING PROTEIN"/>
    <property type="match status" value="1"/>
</dbReference>
<dbReference type="OrthoDB" id="5791097at2759"/>
<keyword evidence="5" id="KW-0460">Magnesium</keyword>
<feature type="transmembrane region" description="Helical" evidence="10">
    <location>
        <begin position="299"/>
        <end position="317"/>
    </location>
</feature>
<dbReference type="WormBase" id="SRAE_1000258500">
    <property type="protein sequence ID" value="SRP11010"/>
    <property type="gene ID" value="WBGene00259200"/>
</dbReference>
<evidence type="ECO:0000256" key="4">
    <source>
        <dbReference type="ARBA" id="ARBA00022692"/>
    </source>
</evidence>
<gene>
    <name evidence="12 14 15" type="ORF">SRAE_1000258500</name>
</gene>
<keyword evidence="4 10" id="KW-0812">Transmembrane</keyword>
<evidence type="ECO:0000256" key="1">
    <source>
        <dbReference type="ARBA" id="ARBA00004141"/>
    </source>
</evidence>
<keyword evidence="7" id="KW-0406">Ion transport</keyword>
<reference evidence="12 13" key="1">
    <citation type="submission" date="2014-09" db="EMBL/GenBank/DDBJ databases">
        <authorList>
            <person name="Martin A.A."/>
        </authorList>
    </citation>
    <scope>NUCLEOTIDE SEQUENCE</scope>
    <source>
        <strain evidence="13">ED321</strain>
        <strain evidence="12">ED321 Heterogonic</strain>
    </source>
</reference>
<dbReference type="OMA" id="PDNHAIP"/>
<comment type="similarity">
    <text evidence="2">Belongs to the SLC41A transporter family.</text>
</comment>
<evidence type="ECO:0000256" key="6">
    <source>
        <dbReference type="ARBA" id="ARBA00022989"/>
    </source>
</evidence>
<feature type="region of interest" description="Disordered" evidence="9">
    <location>
        <begin position="1"/>
        <end position="44"/>
    </location>
</feature>
<feature type="compositionally biased region" description="Basic and acidic residues" evidence="9">
    <location>
        <begin position="29"/>
        <end position="43"/>
    </location>
</feature>
<feature type="domain" description="SLC41A/MgtE integral membrane" evidence="11">
    <location>
        <begin position="331"/>
        <end position="424"/>
    </location>
</feature>
<evidence type="ECO:0000313" key="15">
    <source>
        <dbReference type="WormBase" id="SRAE_1000258500"/>
    </source>
</evidence>
<dbReference type="Pfam" id="PF01769">
    <property type="entry name" value="MgtE"/>
    <property type="match status" value="2"/>
</dbReference>
<dbReference type="EMBL" id="LN609528">
    <property type="protein sequence ID" value="CEF64330.1"/>
    <property type="molecule type" value="Genomic_DNA"/>
</dbReference>
<name>A0A090LA03_STRRB</name>
<keyword evidence="8 10" id="KW-0472">Membrane</keyword>
<dbReference type="GeneID" id="36376695"/>
<dbReference type="SUPFAM" id="SSF161093">
    <property type="entry name" value="MgtE membrane domain-like"/>
    <property type="match status" value="2"/>
</dbReference>
<evidence type="ECO:0000256" key="3">
    <source>
        <dbReference type="ARBA" id="ARBA00022448"/>
    </source>
</evidence>
<dbReference type="Gene3D" id="1.10.357.20">
    <property type="entry name" value="SLC41 divalent cation transporters, integral membrane domain"/>
    <property type="match status" value="2"/>
</dbReference>
<evidence type="ECO:0000256" key="2">
    <source>
        <dbReference type="ARBA" id="ARBA00009749"/>
    </source>
</evidence>
<dbReference type="RefSeq" id="XP_024503531.1">
    <property type="nucleotide sequence ID" value="XM_024649678.1"/>
</dbReference>
<evidence type="ECO:0000313" key="13">
    <source>
        <dbReference type="Proteomes" id="UP000035682"/>
    </source>
</evidence>
<keyword evidence="3" id="KW-0813">Transport</keyword>
<evidence type="ECO:0000259" key="11">
    <source>
        <dbReference type="Pfam" id="PF01769"/>
    </source>
</evidence>
<dbReference type="InterPro" id="IPR036739">
    <property type="entry name" value="SLC41_membr_dom_sf"/>
</dbReference>
<dbReference type="CTD" id="36376695"/>
<feature type="transmembrane region" description="Helical" evidence="10">
    <location>
        <begin position="372"/>
        <end position="396"/>
    </location>
</feature>
<feature type="domain" description="SLC41A/MgtE integral membrane" evidence="11">
    <location>
        <begin position="128"/>
        <end position="247"/>
    </location>
</feature>
<evidence type="ECO:0000313" key="14">
    <source>
        <dbReference type="WBParaSite" id="SRAE_1000258500.1"/>
    </source>
</evidence>
<sequence length="454" mass="51301">MKKESNQHSPLVLKSSIENDDSSMPYIDTFREHQKDDNNDKKTKIISSDENDKLCESTNHSEIINFLPETFYAENIPENNIFIENTKDVGEEIVETAAQFVTQSCVTYLITGLAFVLSGLLFENYKEALLGLKGNIETTFASRLTTAFHCGKLSKGKAKKSYFFVICASTLKLFLKKETTFNIHFVEQIFVLMAAAISSTCLCSLLLGFFLYIIMKYSKQWDLNPDNFLTPLSASLGDFITMIIFLFSGYLLVVIGNSVNSIIRIVIPIFIVSLFIVFSIYCGYVAYNEPTSKKVLKNGWFPIVIASAVSNIAGLILTDSKLDRNRVTVQCRDFNSKIAISQIITSVPAQYLFVSLSFIISEAYFVTKYFYLYYGLLSFLLMIILMHLCNVFVHFIWKIKYDPDTVSIPILTSLTDLLATSGLCILLSNIGKGIEYLNFDKNKNIHYETNSIST</sequence>
<evidence type="ECO:0000256" key="5">
    <source>
        <dbReference type="ARBA" id="ARBA00022842"/>
    </source>
</evidence>
<evidence type="ECO:0000256" key="7">
    <source>
        <dbReference type="ARBA" id="ARBA00023065"/>
    </source>
</evidence>
<dbReference type="InterPro" id="IPR006667">
    <property type="entry name" value="SLC41_membr_dom"/>
</dbReference>
<evidence type="ECO:0000256" key="8">
    <source>
        <dbReference type="ARBA" id="ARBA00023136"/>
    </source>
</evidence>
<dbReference type="PANTHER" id="PTHR16228">
    <property type="entry name" value="DIVALENT CATION TRANSPORTER SOLUTE CARRIER FAMILY 41"/>
    <property type="match status" value="1"/>
</dbReference>
<keyword evidence="13" id="KW-1185">Reference proteome</keyword>
<feature type="transmembrane region" description="Helical" evidence="10">
    <location>
        <begin position="189"/>
        <end position="214"/>
    </location>
</feature>
<dbReference type="InterPro" id="IPR045349">
    <property type="entry name" value="SLC41A1-3"/>
</dbReference>
<proteinExistence type="inferred from homology"/>
<dbReference type="GO" id="GO:0008324">
    <property type="term" value="F:monoatomic cation transmembrane transporter activity"/>
    <property type="evidence" value="ECO:0007669"/>
    <property type="project" value="InterPro"/>
</dbReference>
<evidence type="ECO:0000256" key="10">
    <source>
        <dbReference type="SAM" id="Phobius"/>
    </source>
</evidence>
<organism evidence="12">
    <name type="scientific">Strongyloides ratti</name>
    <name type="common">Parasitic roundworm</name>
    <dbReference type="NCBI Taxonomy" id="34506"/>
    <lineage>
        <taxon>Eukaryota</taxon>
        <taxon>Metazoa</taxon>
        <taxon>Ecdysozoa</taxon>
        <taxon>Nematoda</taxon>
        <taxon>Chromadorea</taxon>
        <taxon>Rhabditida</taxon>
        <taxon>Tylenchina</taxon>
        <taxon>Panagrolaimomorpha</taxon>
        <taxon>Strongyloidoidea</taxon>
        <taxon>Strongyloididae</taxon>
        <taxon>Strongyloides</taxon>
    </lineage>
</organism>
<keyword evidence="6 10" id="KW-1133">Transmembrane helix</keyword>